<name>A0A9W7CRX9_9STRA</name>
<protein>
    <submittedName>
        <fullName evidence="1">Unnamed protein product</fullName>
    </submittedName>
</protein>
<keyword evidence="2" id="KW-1185">Reference proteome</keyword>
<organism evidence="1 2">
    <name type="scientific">Phytophthora lilii</name>
    <dbReference type="NCBI Taxonomy" id="2077276"/>
    <lineage>
        <taxon>Eukaryota</taxon>
        <taxon>Sar</taxon>
        <taxon>Stramenopiles</taxon>
        <taxon>Oomycota</taxon>
        <taxon>Peronosporomycetes</taxon>
        <taxon>Peronosporales</taxon>
        <taxon>Peronosporaceae</taxon>
        <taxon>Phytophthora</taxon>
    </lineage>
</organism>
<dbReference type="Proteomes" id="UP001165083">
    <property type="component" value="Unassembled WGS sequence"/>
</dbReference>
<proteinExistence type="predicted"/>
<sequence>MTFSDELWLYYSYTTSPLSTSPKYLVQINVQVATAATFHKGGVVSELEEPEALSMASNSSCLYVKLYKVLFQL</sequence>
<comment type="caution">
    <text evidence="1">The sequence shown here is derived from an EMBL/GenBank/DDBJ whole genome shotgun (WGS) entry which is preliminary data.</text>
</comment>
<dbReference type="AlphaFoldDB" id="A0A9W7CRX9"/>
<gene>
    <name evidence="1" type="ORF">Plil01_001623600</name>
</gene>
<dbReference type="EMBL" id="BSXW01001782">
    <property type="protein sequence ID" value="GMF39133.1"/>
    <property type="molecule type" value="Genomic_DNA"/>
</dbReference>
<accession>A0A9W7CRX9</accession>
<reference evidence="1" key="1">
    <citation type="submission" date="2023-04" db="EMBL/GenBank/DDBJ databases">
        <title>Phytophthora lilii NBRC 32176.</title>
        <authorList>
            <person name="Ichikawa N."/>
            <person name="Sato H."/>
            <person name="Tonouchi N."/>
        </authorList>
    </citation>
    <scope>NUCLEOTIDE SEQUENCE</scope>
    <source>
        <strain evidence="1">NBRC 32176</strain>
    </source>
</reference>
<evidence type="ECO:0000313" key="1">
    <source>
        <dbReference type="EMBL" id="GMF39133.1"/>
    </source>
</evidence>
<evidence type="ECO:0000313" key="2">
    <source>
        <dbReference type="Proteomes" id="UP001165083"/>
    </source>
</evidence>